<feature type="domain" description="Thioredoxin" evidence="6">
    <location>
        <begin position="2"/>
        <end position="165"/>
    </location>
</feature>
<evidence type="ECO:0000256" key="4">
    <source>
        <dbReference type="PIRSR" id="PIRSR603782-2"/>
    </source>
</evidence>
<accession>A0A9P9DJI1</accession>
<dbReference type="InterPro" id="IPR003782">
    <property type="entry name" value="SCO1/SenC"/>
</dbReference>
<dbReference type="AlphaFoldDB" id="A0A9P9DJI1"/>
<feature type="binding site" evidence="3">
    <location>
        <position position="40"/>
    </location>
    <ligand>
        <name>Cu cation</name>
        <dbReference type="ChEBI" id="CHEBI:23378"/>
    </ligand>
</feature>
<dbReference type="GO" id="GO:0005507">
    <property type="term" value="F:copper ion binding"/>
    <property type="evidence" value="ECO:0007669"/>
    <property type="project" value="UniProtKB-ARBA"/>
</dbReference>
<dbReference type="Proteomes" id="UP000717696">
    <property type="component" value="Unassembled WGS sequence"/>
</dbReference>
<dbReference type="InterPro" id="IPR013766">
    <property type="entry name" value="Thioredoxin_domain"/>
</dbReference>
<protein>
    <recommendedName>
        <fullName evidence="6">Thioredoxin domain-containing protein</fullName>
    </recommendedName>
</protein>
<reference evidence="7" key="1">
    <citation type="journal article" date="2021" name="Nat. Commun.">
        <title>Genetic determinants of endophytism in the Arabidopsis root mycobiome.</title>
        <authorList>
            <person name="Mesny F."/>
            <person name="Miyauchi S."/>
            <person name="Thiergart T."/>
            <person name="Pickel B."/>
            <person name="Atanasova L."/>
            <person name="Karlsson M."/>
            <person name="Huettel B."/>
            <person name="Barry K.W."/>
            <person name="Haridas S."/>
            <person name="Chen C."/>
            <person name="Bauer D."/>
            <person name="Andreopoulos W."/>
            <person name="Pangilinan J."/>
            <person name="LaButti K."/>
            <person name="Riley R."/>
            <person name="Lipzen A."/>
            <person name="Clum A."/>
            <person name="Drula E."/>
            <person name="Henrissat B."/>
            <person name="Kohler A."/>
            <person name="Grigoriev I.V."/>
            <person name="Martin F.M."/>
            <person name="Hacquard S."/>
        </authorList>
    </citation>
    <scope>NUCLEOTIDE SEQUENCE</scope>
    <source>
        <strain evidence="7">MPI-CAGE-AT-0021</strain>
    </source>
</reference>
<dbReference type="InterPro" id="IPR036249">
    <property type="entry name" value="Thioredoxin-like_sf"/>
</dbReference>
<dbReference type="CDD" id="cd02968">
    <property type="entry name" value="SCO"/>
    <property type="match status" value="1"/>
</dbReference>
<dbReference type="Gene3D" id="3.40.30.10">
    <property type="entry name" value="Glutaredoxin"/>
    <property type="match status" value="1"/>
</dbReference>
<evidence type="ECO:0000259" key="6">
    <source>
        <dbReference type="PROSITE" id="PS51352"/>
    </source>
</evidence>
<dbReference type="PANTHER" id="PTHR12151:SF25">
    <property type="entry name" value="LINALOOL DEHYDRATASE_ISOMERASE DOMAIN-CONTAINING PROTEIN"/>
    <property type="match status" value="1"/>
</dbReference>
<comment type="similarity">
    <text evidence="1">Belongs to the SCO1/2 family.</text>
</comment>
<keyword evidence="3" id="KW-0479">Metal-binding</keyword>
<dbReference type="InterPro" id="IPR041411">
    <property type="entry name" value="Ldi"/>
</dbReference>
<feature type="disulfide bond" description="Redox-active" evidence="4">
    <location>
        <begin position="40"/>
        <end position="44"/>
    </location>
</feature>
<evidence type="ECO:0000256" key="5">
    <source>
        <dbReference type="SAM" id="MobiDB-lite"/>
    </source>
</evidence>
<dbReference type="Pfam" id="PF02630">
    <property type="entry name" value="SCO1-SenC"/>
    <property type="match status" value="1"/>
</dbReference>
<evidence type="ECO:0000313" key="8">
    <source>
        <dbReference type="Proteomes" id="UP000717696"/>
    </source>
</evidence>
<keyword evidence="8" id="KW-1185">Reference proteome</keyword>
<comment type="caution">
    <text evidence="7">The sequence shown here is derived from an EMBL/GenBank/DDBJ whole genome shotgun (WGS) entry which is preliminary data.</text>
</comment>
<feature type="binding site" evidence="3">
    <location>
        <position position="130"/>
    </location>
    <ligand>
        <name>Cu cation</name>
        <dbReference type="ChEBI" id="CHEBI:23378"/>
    </ligand>
</feature>
<keyword evidence="4" id="KW-1015">Disulfide bond</keyword>
<dbReference type="Pfam" id="PF18566">
    <property type="entry name" value="Ldi"/>
    <property type="match status" value="1"/>
</dbReference>
<dbReference type="OrthoDB" id="9979195at2759"/>
<name>A0A9P9DJI1_9HYPO</name>
<keyword evidence="2 3" id="KW-0186">Copper</keyword>
<dbReference type="PANTHER" id="PTHR12151">
    <property type="entry name" value="ELECTRON TRANSPORT PROTIN SCO1/SENC FAMILY MEMBER"/>
    <property type="match status" value="1"/>
</dbReference>
<dbReference type="SUPFAM" id="SSF52833">
    <property type="entry name" value="Thioredoxin-like"/>
    <property type="match status" value="1"/>
</dbReference>
<feature type="region of interest" description="Disordered" evidence="5">
    <location>
        <begin position="171"/>
        <end position="194"/>
    </location>
</feature>
<dbReference type="PROSITE" id="PS51352">
    <property type="entry name" value="THIOREDOXIN_2"/>
    <property type="match status" value="1"/>
</dbReference>
<proteinExistence type="inferred from homology"/>
<evidence type="ECO:0000313" key="7">
    <source>
        <dbReference type="EMBL" id="KAH7120323.1"/>
    </source>
</evidence>
<organism evidence="7 8">
    <name type="scientific">Dactylonectria estremocensis</name>
    <dbReference type="NCBI Taxonomy" id="1079267"/>
    <lineage>
        <taxon>Eukaryota</taxon>
        <taxon>Fungi</taxon>
        <taxon>Dikarya</taxon>
        <taxon>Ascomycota</taxon>
        <taxon>Pezizomycotina</taxon>
        <taxon>Sordariomycetes</taxon>
        <taxon>Hypocreomycetidae</taxon>
        <taxon>Hypocreales</taxon>
        <taxon>Nectriaceae</taxon>
        <taxon>Dactylonectria</taxon>
    </lineage>
</organism>
<gene>
    <name evidence="7" type="ORF">B0J13DRAFT_567803</name>
</gene>
<evidence type="ECO:0000256" key="2">
    <source>
        <dbReference type="ARBA" id="ARBA00023008"/>
    </source>
</evidence>
<dbReference type="EMBL" id="JAGMUU010000028">
    <property type="protein sequence ID" value="KAH7120323.1"/>
    <property type="molecule type" value="Genomic_DNA"/>
</dbReference>
<dbReference type="FunFam" id="3.40.30.10:FF:000013">
    <property type="entry name" value="Blast:Protein SCO1 homolog, mitochondrial"/>
    <property type="match status" value="1"/>
</dbReference>
<evidence type="ECO:0000256" key="3">
    <source>
        <dbReference type="PIRSR" id="PIRSR603782-1"/>
    </source>
</evidence>
<feature type="binding site" evidence="3">
    <location>
        <position position="44"/>
    </location>
    <ligand>
        <name>Cu cation</name>
        <dbReference type="ChEBI" id="CHEBI:23378"/>
    </ligand>
</feature>
<dbReference type="GO" id="GO:0045454">
    <property type="term" value="P:cell redox homeostasis"/>
    <property type="evidence" value="ECO:0007669"/>
    <property type="project" value="UniProtKB-ARBA"/>
</dbReference>
<evidence type="ECO:0000256" key="1">
    <source>
        <dbReference type="ARBA" id="ARBA00010996"/>
    </source>
</evidence>
<sequence length="716" mass="79991">MAIQGLPKPSFSLIDHNGRLVSETDFHGKYAIVFFGFTNCGVVCPRALERLTEVLNRLGPAANRINPLYVSVDPERDNPDVMRKFLSDRAPSFTGLTGTRAQIDSARAAFRVFANRKEDSNAPGGYTIPHTAITYILGPDGRVLDNLDDSLDVSEVVTRIQKILAQNPEQPNLSEYGSLASHDGTETNKTAPYHDDATLNNVEQESLAVLNKKQVASIRHIGNLARQLKGDWSNMMGPTDLNDGFGAYRFQLAYGAYALALAHFHRLPAAPGVFQPTMERMIEKMLQPDVWYYWRDASTGGGPARTPRSEGSVNPVEKDNIMYSAYLQTMVLLYNSLFNDDRYTKPAALTLEYDPHLWGEVGGFRFEYDQNSLNERVYWGMVENGYLGVACEPYCVFQICNQPPIIGFRLNDVLNGGNTAEEVTAGYVKAWERFGGSLDSKGGYNFFTTMHAPMVVPSPGAGADAWCATLMHSWNPDFVKENYERQRDQCLVRHDDGTLSVKVKTVAGLSKNTAQLFNNGEFGWVVALAAEMGDEDTLSRMLDYADKRFSPRFQNGGLTYPRNDDMSDEDGYYIQSSPMQANALLPLARLNVPNGFQRLYSQPWGPKNSKQYEEPALTEVDFAIDVYRAVYVANRHVLLFDLATYETNTRGSVVLSRILKRGPWVLKREGREIAWGNSTELTGSDSQVEVKQEDETVRLVISDSEVVSFVVEWTAS</sequence>